<dbReference type="PANTHER" id="PTHR43877:SF2">
    <property type="entry name" value="AMINOALKYLPHOSPHONATE N-ACETYLTRANSFERASE-RELATED"/>
    <property type="match status" value="1"/>
</dbReference>
<dbReference type="SUPFAM" id="SSF55729">
    <property type="entry name" value="Acyl-CoA N-acyltransferases (Nat)"/>
    <property type="match status" value="1"/>
</dbReference>
<evidence type="ECO:0000256" key="1">
    <source>
        <dbReference type="ARBA" id="ARBA00022679"/>
    </source>
</evidence>
<dbReference type="PROSITE" id="PS51186">
    <property type="entry name" value="GNAT"/>
    <property type="match status" value="1"/>
</dbReference>
<dbReference type="InterPro" id="IPR016181">
    <property type="entry name" value="Acyl_CoA_acyltransferase"/>
</dbReference>
<organism evidence="4 5">
    <name type="scientific">Sphingomonas molluscorum</name>
    <dbReference type="NCBI Taxonomy" id="418184"/>
    <lineage>
        <taxon>Bacteria</taxon>
        <taxon>Pseudomonadati</taxon>
        <taxon>Pseudomonadota</taxon>
        <taxon>Alphaproteobacteria</taxon>
        <taxon>Sphingomonadales</taxon>
        <taxon>Sphingomonadaceae</taxon>
        <taxon>Sphingomonas</taxon>
    </lineage>
</organism>
<reference evidence="4 5" key="1">
    <citation type="submission" date="2023-12" db="EMBL/GenBank/DDBJ databases">
        <title>Gut-associated functions are favored during microbiome assembly across C. elegans life.</title>
        <authorList>
            <person name="Zimmermann J."/>
        </authorList>
    </citation>
    <scope>NUCLEOTIDE SEQUENCE [LARGE SCALE GENOMIC DNA]</scope>
    <source>
        <strain evidence="4 5">JUb134</strain>
    </source>
</reference>
<dbReference type="CDD" id="cd04301">
    <property type="entry name" value="NAT_SF"/>
    <property type="match status" value="1"/>
</dbReference>
<dbReference type="RefSeq" id="WP_132882546.1">
    <property type="nucleotide sequence ID" value="NZ_JBBGZA010000001.1"/>
</dbReference>
<dbReference type="InterPro" id="IPR000182">
    <property type="entry name" value="GNAT_dom"/>
</dbReference>
<dbReference type="Gene3D" id="3.40.630.30">
    <property type="match status" value="1"/>
</dbReference>
<dbReference type="PANTHER" id="PTHR43877">
    <property type="entry name" value="AMINOALKYLPHOSPHONATE N-ACETYLTRANSFERASE-RELATED-RELATED"/>
    <property type="match status" value="1"/>
</dbReference>
<evidence type="ECO:0000259" key="3">
    <source>
        <dbReference type="PROSITE" id="PS51186"/>
    </source>
</evidence>
<evidence type="ECO:0000256" key="2">
    <source>
        <dbReference type="ARBA" id="ARBA00023315"/>
    </source>
</evidence>
<dbReference type="EMBL" id="JBBGZA010000001">
    <property type="protein sequence ID" value="MEJ5094099.1"/>
    <property type="molecule type" value="Genomic_DNA"/>
</dbReference>
<keyword evidence="2" id="KW-0012">Acyltransferase</keyword>
<proteinExistence type="predicted"/>
<dbReference type="Pfam" id="PF00583">
    <property type="entry name" value="Acetyltransf_1"/>
    <property type="match status" value="1"/>
</dbReference>
<dbReference type="Proteomes" id="UP001380365">
    <property type="component" value="Unassembled WGS sequence"/>
</dbReference>
<sequence>MTVRQATIADLDTLVPLFDAYRQFYGQPSNPAAARTFLKDRLEHQQSVILLARKDGRDVGFAQLYPSFSSVRLSRTFILNDLFVTPDARASGFGRILLDAACTYGRQIGAARLSLSTAADNAKAQSLYERAGWTRDTEFYAYDFALT</sequence>
<gene>
    <name evidence="4" type="ORF">WH159_06050</name>
</gene>
<name>A0ABU8Q300_9SPHN</name>
<comment type="caution">
    <text evidence="4">The sequence shown here is derived from an EMBL/GenBank/DDBJ whole genome shotgun (WGS) entry which is preliminary data.</text>
</comment>
<accession>A0ABU8Q300</accession>
<feature type="domain" description="N-acetyltransferase" evidence="3">
    <location>
        <begin position="1"/>
        <end position="147"/>
    </location>
</feature>
<evidence type="ECO:0000313" key="4">
    <source>
        <dbReference type="EMBL" id="MEJ5094099.1"/>
    </source>
</evidence>
<evidence type="ECO:0000313" key="5">
    <source>
        <dbReference type="Proteomes" id="UP001380365"/>
    </source>
</evidence>
<keyword evidence="1" id="KW-0808">Transferase</keyword>
<keyword evidence="5" id="KW-1185">Reference proteome</keyword>
<protein>
    <submittedName>
        <fullName evidence="4">GNAT family N-acetyltransferase</fullName>
    </submittedName>
</protein>
<dbReference type="InterPro" id="IPR050832">
    <property type="entry name" value="Bact_Acetyltransf"/>
</dbReference>